<feature type="transmembrane region" description="Helical" evidence="1">
    <location>
        <begin position="320"/>
        <end position="342"/>
    </location>
</feature>
<reference evidence="3" key="1">
    <citation type="submission" date="2017-02" db="EMBL/GenBank/DDBJ databases">
        <title>Delineation of Paenibacillus larvae strains originating from foulbrood outbreaks.</title>
        <authorList>
            <person name="Beims H."/>
            <person name="Bunk B."/>
            <person name="Sproeer C."/>
            <person name="Mohr K.I."/>
            <person name="Pradella S."/>
            <person name="Guenther G."/>
            <person name="Rohde M."/>
            <person name="von der Ohe W."/>
            <person name="Steinert M."/>
        </authorList>
    </citation>
    <scope>NUCLEOTIDE SEQUENCE [LARGE SCALE GENOMIC DNA]</scope>
    <source>
        <strain evidence="3">Eric_III</strain>
    </source>
</reference>
<gene>
    <name evidence="2" type="ORF">ERICIII_00822</name>
</gene>
<feature type="transmembrane region" description="Helical" evidence="1">
    <location>
        <begin position="177"/>
        <end position="197"/>
    </location>
</feature>
<proteinExistence type="predicted"/>
<evidence type="ECO:0000256" key="1">
    <source>
        <dbReference type="SAM" id="Phobius"/>
    </source>
</evidence>
<evidence type="ECO:0000313" key="2">
    <source>
        <dbReference type="EMBL" id="AVF25029.1"/>
    </source>
</evidence>
<feature type="transmembrane region" description="Helical" evidence="1">
    <location>
        <begin position="66"/>
        <end position="87"/>
    </location>
</feature>
<feature type="transmembrane region" description="Helical" evidence="1">
    <location>
        <begin position="348"/>
        <end position="372"/>
    </location>
</feature>
<feature type="transmembrane region" description="Helical" evidence="1">
    <location>
        <begin position="119"/>
        <end position="139"/>
    </location>
</feature>
<protein>
    <submittedName>
        <fullName evidence="2">Uncharacterized protein</fullName>
    </submittedName>
</protein>
<feature type="transmembrane region" description="Helical" evidence="1">
    <location>
        <begin position="151"/>
        <end position="171"/>
    </location>
</feature>
<dbReference type="AlphaFoldDB" id="A0A2L1UA42"/>
<evidence type="ECO:0000313" key="3">
    <source>
        <dbReference type="Proteomes" id="UP000239833"/>
    </source>
</evidence>
<dbReference type="GeneID" id="64217640"/>
<feature type="transmembrane region" description="Helical" evidence="1">
    <location>
        <begin position="270"/>
        <end position="286"/>
    </location>
</feature>
<feature type="transmembrane region" description="Helical" evidence="1">
    <location>
        <begin position="244"/>
        <end position="264"/>
    </location>
</feature>
<keyword evidence="1" id="KW-0812">Transmembrane</keyword>
<dbReference type="RefSeq" id="WP_077996798.1">
    <property type="nucleotide sequence ID" value="NZ_CP019655.1"/>
</dbReference>
<keyword evidence="1" id="KW-1133">Transmembrane helix</keyword>
<name>A0A2L1UA42_9BACL</name>
<dbReference type="Proteomes" id="UP000239833">
    <property type="component" value="Chromosome"/>
</dbReference>
<feature type="transmembrane region" description="Helical" evidence="1">
    <location>
        <begin position="392"/>
        <end position="413"/>
    </location>
</feature>
<keyword evidence="1" id="KW-0472">Membrane</keyword>
<sequence>MLQKIFFVILQYLVLFIKKHYRLHFSKKMRFFSDEFTYLHTNICRILSTCLTFTEVFFKCVFPLTIFLYPLYLKYVLLLLLFISYLYKVKEFKILPIRTWMHKVFIKDALFELNGVTVILINLVILLDIKVFFILLLLFTFQTLKSIYAKAILKGFLLLLYLTLFVSPILYFQNTYLTVFTILAGFFLIFLSLYFYVHQSEERNINIKGAKRRLFLLYVDIQRLSRRLVENKITFIRFLFPPHILLYVFLFWVPDIFPSFFAQFSIQKDMLYSISLVLYVGIYFIYTKSSVLLLDDCFYFSATKIELYVTNPVSSYFRKITVLLVFNVFSIFWGLCYLNLVLKMNGDFAKIGLMFFLHLFMLPLFVSANIFVDKNKAEVTQYPENLKKYMSFIEAFFLTILFFLVHLLVIIYFDHQTEVLRKLLLIDVNFYLLGTLVAISGVISIIKTLTHMGVVRKSNKKEAFVND</sequence>
<dbReference type="EMBL" id="CP019655">
    <property type="protein sequence ID" value="AVF25029.1"/>
    <property type="molecule type" value="Genomic_DNA"/>
</dbReference>
<feature type="transmembrane region" description="Helical" evidence="1">
    <location>
        <begin position="428"/>
        <end position="450"/>
    </location>
</feature>
<accession>A0A2L1UA42</accession>
<organism evidence="2 3">
    <name type="scientific">Paenibacillus larvae subsp. larvae</name>
    <dbReference type="NCBI Taxonomy" id="147375"/>
    <lineage>
        <taxon>Bacteria</taxon>
        <taxon>Bacillati</taxon>
        <taxon>Bacillota</taxon>
        <taxon>Bacilli</taxon>
        <taxon>Bacillales</taxon>
        <taxon>Paenibacillaceae</taxon>
        <taxon>Paenibacillus</taxon>
    </lineage>
</organism>